<protein>
    <submittedName>
        <fullName evidence="1">Uncharacterized protein</fullName>
    </submittedName>
</protein>
<evidence type="ECO:0000313" key="1">
    <source>
        <dbReference type="EMBL" id="OFC89142.1"/>
    </source>
</evidence>
<dbReference type="Proteomes" id="UP000175994">
    <property type="component" value="Unassembled WGS sequence"/>
</dbReference>
<dbReference type="AlphaFoldDB" id="A0A9X5N0T0"/>
<organism evidence="1 2">
    <name type="scientific">Bacillus thuringiensis</name>
    <dbReference type="NCBI Taxonomy" id="1428"/>
    <lineage>
        <taxon>Bacteria</taxon>
        <taxon>Bacillati</taxon>
        <taxon>Bacillota</taxon>
        <taxon>Bacilli</taxon>
        <taxon>Bacillales</taxon>
        <taxon>Bacillaceae</taxon>
        <taxon>Bacillus</taxon>
        <taxon>Bacillus cereus group</taxon>
    </lineage>
</organism>
<gene>
    <name evidence="1" type="ORF">BTGOE4_56760</name>
</gene>
<proteinExistence type="predicted"/>
<dbReference type="RefSeq" id="WP_171903008.1">
    <property type="nucleotide sequence ID" value="NZ_LXLI01000035.1"/>
</dbReference>
<reference evidence="1 2" key="1">
    <citation type="submission" date="2016-04" db="EMBL/GenBank/DDBJ databases">
        <title>Bacillus thuringiensis and Bacillus weihenstephanensis as novel biocontrol agents of wilt causing Verticillium species.</title>
        <authorList>
            <person name="Hollensteiner J."/>
            <person name="Wemheuer F."/>
            <person name="Harting R."/>
            <person name="Kolarzyk A."/>
            <person name="Diaz-Valerio S."/>
            <person name="Poehlein A."/>
            <person name="Brzuszkiewicz E."/>
            <person name="Nesemann K."/>
            <person name="Braus-Stromeyer S."/>
            <person name="Braus G."/>
            <person name="Daniel R."/>
            <person name="Liesegang H."/>
        </authorList>
    </citation>
    <scope>NUCLEOTIDE SEQUENCE [LARGE SCALE GENOMIC DNA]</scope>
    <source>
        <strain evidence="1 2">GOE4</strain>
    </source>
</reference>
<sequence length="51" mass="5750">MEENNEGKMYPLVTTKSDKQKQLEALSGIVLLVSRRLANLFILDKTSTVII</sequence>
<evidence type="ECO:0000313" key="2">
    <source>
        <dbReference type="Proteomes" id="UP000175994"/>
    </source>
</evidence>
<accession>A0A9X5N0T0</accession>
<dbReference type="EMBL" id="LXLI01000035">
    <property type="protein sequence ID" value="OFC89142.1"/>
    <property type="molecule type" value="Genomic_DNA"/>
</dbReference>
<name>A0A9X5N0T0_BACTU</name>
<comment type="caution">
    <text evidence="1">The sequence shown here is derived from an EMBL/GenBank/DDBJ whole genome shotgun (WGS) entry which is preliminary data.</text>
</comment>